<dbReference type="Proteomes" id="UP000622687">
    <property type="component" value="Unassembled WGS sequence"/>
</dbReference>
<dbReference type="FunFam" id="3.40.50.300:FF:000425">
    <property type="entry name" value="Probable ABC transporter, ATP-binding subunit"/>
    <property type="match status" value="1"/>
</dbReference>
<proteinExistence type="predicted"/>
<name>A0A934I1R0_9CLOT</name>
<dbReference type="InterPro" id="IPR050093">
    <property type="entry name" value="ABC_SmlMolc_Importer"/>
</dbReference>
<reference evidence="11" key="1">
    <citation type="submission" date="2020-12" db="EMBL/GenBank/DDBJ databases">
        <title>Clostridium thailandense sp. nov., a novel acetogenic bacterium isolated from peat land soil in Thailand.</title>
        <authorList>
            <person name="Chaikitkaew S."/>
            <person name="Birkeland N.K."/>
        </authorList>
    </citation>
    <scope>NUCLEOTIDE SEQUENCE</scope>
    <source>
        <strain evidence="11">DSM 17425</strain>
    </source>
</reference>
<dbReference type="PROSITE" id="PS00211">
    <property type="entry name" value="ABC_TRANSPORTER_1"/>
    <property type="match status" value="1"/>
</dbReference>
<evidence type="ECO:0000259" key="10">
    <source>
        <dbReference type="PROSITE" id="PS50893"/>
    </source>
</evidence>
<evidence type="ECO:0000313" key="12">
    <source>
        <dbReference type="Proteomes" id="UP000622687"/>
    </source>
</evidence>
<keyword evidence="5 11" id="KW-0067">ATP-binding</keyword>
<dbReference type="SUPFAM" id="SSF52540">
    <property type="entry name" value="P-loop containing nucleoside triphosphate hydrolases"/>
    <property type="match status" value="1"/>
</dbReference>
<dbReference type="GO" id="GO:0015408">
    <property type="term" value="F:ABC-type ferric iron transporter activity"/>
    <property type="evidence" value="ECO:0007669"/>
    <property type="project" value="InterPro"/>
</dbReference>
<dbReference type="SMART" id="SM00382">
    <property type="entry name" value="AAA"/>
    <property type="match status" value="1"/>
</dbReference>
<organism evidence="11 12">
    <name type="scientific">Clostridium aciditolerans</name>
    <dbReference type="NCBI Taxonomy" id="339861"/>
    <lineage>
        <taxon>Bacteria</taxon>
        <taxon>Bacillati</taxon>
        <taxon>Bacillota</taxon>
        <taxon>Clostridia</taxon>
        <taxon>Eubacteriales</taxon>
        <taxon>Clostridiaceae</taxon>
        <taxon>Clostridium</taxon>
    </lineage>
</organism>
<dbReference type="PROSITE" id="PS50893">
    <property type="entry name" value="ABC_TRANSPORTER_2"/>
    <property type="match status" value="1"/>
</dbReference>
<dbReference type="InterPro" id="IPR027417">
    <property type="entry name" value="P-loop_NTPase"/>
</dbReference>
<keyword evidence="7" id="KW-0406">Ion transport</keyword>
<dbReference type="EMBL" id="JAEEGB010000026">
    <property type="protein sequence ID" value="MBI6874435.1"/>
    <property type="molecule type" value="Genomic_DNA"/>
</dbReference>
<accession>A0A934I1R0</accession>
<feature type="domain" description="ABC transporter" evidence="10">
    <location>
        <begin position="4"/>
        <end position="234"/>
    </location>
</feature>
<protein>
    <recommendedName>
        <fullName evidence="9">ABC-type quaternary amine transporter</fullName>
        <ecNumber evidence="9">7.6.2.9</ecNumber>
    </recommendedName>
</protein>
<comment type="caution">
    <text evidence="11">The sequence shown here is derived from an EMBL/GenBank/DDBJ whole genome shotgun (WGS) entry which is preliminary data.</text>
</comment>
<evidence type="ECO:0000256" key="1">
    <source>
        <dbReference type="ARBA" id="ARBA00022448"/>
    </source>
</evidence>
<keyword evidence="12" id="KW-1185">Reference proteome</keyword>
<dbReference type="CDD" id="cd03259">
    <property type="entry name" value="ABC_Carb_Solutes_like"/>
    <property type="match status" value="1"/>
</dbReference>
<dbReference type="InterPro" id="IPR008995">
    <property type="entry name" value="Mo/tungstate-bd_C_term_dom"/>
</dbReference>
<evidence type="ECO:0000313" key="11">
    <source>
        <dbReference type="EMBL" id="MBI6874435.1"/>
    </source>
</evidence>
<evidence type="ECO:0000256" key="5">
    <source>
        <dbReference type="ARBA" id="ARBA00022840"/>
    </source>
</evidence>
<evidence type="ECO:0000256" key="6">
    <source>
        <dbReference type="ARBA" id="ARBA00023004"/>
    </source>
</evidence>
<dbReference type="Gene3D" id="3.40.50.300">
    <property type="entry name" value="P-loop containing nucleotide triphosphate hydrolases"/>
    <property type="match status" value="1"/>
</dbReference>
<dbReference type="GO" id="GO:0005524">
    <property type="term" value="F:ATP binding"/>
    <property type="evidence" value="ECO:0007669"/>
    <property type="project" value="UniProtKB-KW"/>
</dbReference>
<evidence type="ECO:0000256" key="2">
    <source>
        <dbReference type="ARBA" id="ARBA00022475"/>
    </source>
</evidence>
<evidence type="ECO:0000256" key="8">
    <source>
        <dbReference type="ARBA" id="ARBA00023136"/>
    </source>
</evidence>
<dbReference type="RefSeq" id="WP_211143813.1">
    <property type="nucleotide sequence ID" value="NZ_JAEEGB010000026.1"/>
</dbReference>
<dbReference type="SUPFAM" id="SSF50331">
    <property type="entry name" value="MOP-like"/>
    <property type="match status" value="1"/>
</dbReference>
<dbReference type="AlphaFoldDB" id="A0A934I1R0"/>
<dbReference type="Pfam" id="PF00005">
    <property type="entry name" value="ABC_tran"/>
    <property type="match status" value="1"/>
</dbReference>
<dbReference type="InterPro" id="IPR015853">
    <property type="entry name" value="ABC_transpr_FbpC"/>
</dbReference>
<keyword evidence="6" id="KW-0408">Iron</keyword>
<keyword evidence="4" id="KW-0547">Nucleotide-binding</keyword>
<dbReference type="PANTHER" id="PTHR42781">
    <property type="entry name" value="SPERMIDINE/PUTRESCINE IMPORT ATP-BINDING PROTEIN POTA"/>
    <property type="match status" value="1"/>
</dbReference>
<keyword evidence="2" id="KW-1003">Cell membrane</keyword>
<dbReference type="EC" id="7.6.2.9" evidence="9"/>
<dbReference type="InterPro" id="IPR003593">
    <property type="entry name" value="AAA+_ATPase"/>
</dbReference>
<evidence type="ECO:0000256" key="9">
    <source>
        <dbReference type="ARBA" id="ARBA00066388"/>
    </source>
</evidence>
<evidence type="ECO:0000256" key="7">
    <source>
        <dbReference type="ARBA" id="ARBA00023065"/>
    </source>
</evidence>
<evidence type="ECO:0000256" key="4">
    <source>
        <dbReference type="ARBA" id="ARBA00022741"/>
    </source>
</evidence>
<keyword evidence="3" id="KW-0410">Iron transport</keyword>
<keyword evidence="8" id="KW-0472">Membrane</keyword>
<gene>
    <name evidence="11" type="ORF">I6U51_17315</name>
</gene>
<dbReference type="InterPro" id="IPR017871">
    <property type="entry name" value="ABC_transporter-like_CS"/>
</dbReference>
<sequence>MHKLYLKNLYVNLNRKEILKDIYFDVKKGELVSLLGPSGCGKSTLLKTIAGLIEPNNGDILVDGEQIKGIAPEKREIVIVFQDLRLFPNMNVLENVEFGLKMKGIDKNTRKIKALDMLEKVGLAGFEKRKVFELSGGQKQRVALARAAAAEPEVLLLDEPFSSLDEGLRQKMRELVMTLQRQLKITTVMVTHDQSEALLMSDRIAVMLDGKIIQYDTPRNVYEHPSCPEVANYFGEMNYIKGIVEKETFKSPIGDFKALVIDGDYTLMFKPNHIKVINKPGEYRITALNYLGDKYNVRVEGHNINLFIIMPSDSNIKIGDLVSIEIDFSKGIFYKL</sequence>
<dbReference type="GO" id="GO:0015418">
    <property type="term" value="F:ABC-type quaternary ammonium compound transporting activity"/>
    <property type="evidence" value="ECO:0007669"/>
    <property type="project" value="UniProtKB-EC"/>
</dbReference>
<dbReference type="GO" id="GO:0016887">
    <property type="term" value="F:ATP hydrolysis activity"/>
    <property type="evidence" value="ECO:0007669"/>
    <property type="project" value="InterPro"/>
</dbReference>
<dbReference type="InterPro" id="IPR003439">
    <property type="entry name" value="ABC_transporter-like_ATP-bd"/>
</dbReference>
<evidence type="ECO:0000256" key="3">
    <source>
        <dbReference type="ARBA" id="ARBA00022496"/>
    </source>
</evidence>
<dbReference type="GO" id="GO:0016020">
    <property type="term" value="C:membrane"/>
    <property type="evidence" value="ECO:0007669"/>
    <property type="project" value="InterPro"/>
</dbReference>
<keyword evidence="1" id="KW-0813">Transport</keyword>
<dbReference type="PANTHER" id="PTHR42781:SF4">
    <property type="entry name" value="SPERMIDINE_PUTRESCINE IMPORT ATP-BINDING PROTEIN POTA"/>
    <property type="match status" value="1"/>
</dbReference>